<dbReference type="InterPro" id="IPR027417">
    <property type="entry name" value="P-loop_NTPase"/>
</dbReference>
<dbReference type="PANTHER" id="PTHR45418:SF1">
    <property type="entry name" value="CANCER_TESTIS ANTIGEN 55"/>
    <property type="match status" value="1"/>
</dbReference>
<dbReference type="InterPro" id="IPR041677">
    <property type="entry name" value="DNA2/NAM7_AAA_11"/>
</dbReference>
<sequence>MATNMNPKFCYDSVGSGCKFGKACRLRHDILKCSCGLVLLASNIGPHLAGKRHGLLGNTRQFQQAPEPVVNLRPNQRSGTAVPESTPSSPMPNSTVESAPCDRCGRQVPTTEQASHNKWHVKMRKKLFSDAQAMVAEAEEDKNSVSVSHKEGIDFGVIGVDDSAVYIDLTVLKIGVQTRVVLETISVREDDSKFTVNLVGKSRWVKHEEARTLSVKFHPSFDGEYRDVLELVFLETLTRQRFLITRKLCAVVGSKEDHQQLKPKTPYSRPKPAPFQFDGPIVRSLRPPTWAPSNWTARLPPFDPPADLIQVAFGSHSGNNAKNVLQAVRQFLPPTFTLNTYAQHFQVMLYIEGEQMRQDLEMYNMIDVEIKPNHPRYDVEVQGLEEGRPCVIVGDFILVRFNYIPVPTTAGGLKDAFTKFTRIAWVHRFSTYKGTKFDVKFTLNRLPHRRMHYALTNSFKESRIFFPRAEHLLRNQKVSTLQRNSLSPANRRIVEDPEQFETVVAIVHQPPGSPPFVVFGPPGTGKTVTIVEAIHQLLLRDSEACILACAPSNSAADLIAWKLMSLGTAQLFRLNSLSRKHEDLPKDLRKFSAFNDNLTFVFPTVEDLRKYRVVVSTCLSGGVPASLGLKRGHFSHIFCDEAGQATEPEVMLPIKSIADSSTNIVLAGDNKQLGPIRELYSLDPQTTMGGSGITIVKLVNNFRSHPAILDFSNQQFYDGELIPCGNPVLTRSLENCHELPTKKFPLIFHGILGKDDREGSSPSFFNIGEATLVKKYVTSLVADRKLRIRPEEIGVITPYHAQRCKIMDLLRDPKLRGLTVGSVEEFQGNGLPIPIKCLNANYNLHAQQDSNTNYVESDIRRTLGFVANPQRFNGQSQFLQWRIVSNFSPLSVAITRAQALLIVIGNPDILALDPLWRAFLNYVHSRGGWRGKAISWNDDDPIVPGPNGYDGEMKRKAEGEAEEMMARLKSLIVQKNEGSEYDFDISDSELDVGPDTAIRWDAD</sequence>
<dbReference type="GO" id="GO:0031047">
    <property type="term" value="P:regulatory ncRNA-mediated gene silencing"/>
    <property type="evidence" value="ECO:0007669"/>
    <property type="project" value="UniProtKB-KW"/>
</dbReference>
<feature type="region of interest" description="Disordered" evidence="5">
    <location>
        <begin position="71"/>
        <end position="116"/>
    </location>
</feature>
<keyword evidence="4" id="KW-0863">Zinc-finger</keyword>
<dbReference type="Proteomes" id="UP000623467">
    <property type="component" value="Unassembled WGS sequence"/>
</dbReference>
<keyword evidence="8" id="KW-1185">Reference proteome</keyword>
<name>A0A8H6ZIH0_9AGAR</name>
<evidence type="ECO:0000313" key="8">
    <source>
        <dbReference type="Proteomes" id="UP000623467"/>
    </source>
</evidence>
<evidence type="ECO:0000256" key="4">
    <source>
        <dbReference type="PROSITE-ProRule" id="PRU00723"/>
    </source>
</evidence>
<gene>
    <name evidence="7" type="ORF">MSAN_00237800</name>
</gene>
<feature type="zinc finger region" description="C3H1-type" evidence="4">
    <location>
        <begin position="4"/>
        <end position="31"/>
    </location>
</feature>
<dbReference type="Pfam" id="PF13087">
    <property type="entry name" value="AAA_12"/>
    <property type="match status" value="1"/>
</dbReference>
<keyword evidence="2" id="KW-0963">Cytoplasm</keyword>
<dbReference type="InterPro" id="IPR041679">
    <property type="entry name" value="DNA2/NAM7-like_C"/>
</dbReference>
<keyword evidence="4" id="KW-0479">Metal-binding</keyword>
<dbReference type="CDD" id="cd18038">
    <property type="entry name" value="DEXXQc_Helz-like"/>
    <property type="match status" value="1"/>
</dbReference>
<comment type="subcellular location">
    <subcellularLocation>
        <location evidence="1">Cytoplasm</location>
    </subcellularLocation>
</comment>
<evidence type="ECO:0000256" key="3">
    <source>
        <dbReference type="ARBA" id="ARBA00023158"/>
    </source>
</evidence>
<feature type="domain" description="C3H1-type" evidence="6">
    <location>
        <begin position="4"/>
        <end position="31"/>
    </location>
</feature>
<evidence type="ECO:0000256" key="2">
    <source>
        <dbReference type="ARBA" id="ARBA00022490"/>
    </source>
</evidence>
<dbReference type="GO" id="GO:0003723">
    <property type="term" value="F:RNA binding"/>
    <property type="evidence" value="ECO:0007669"/>
    <property type="project" value="InterPro"/>
</dbReference>
<accession>A0A8H6ZIH0</accession>
<keyword evidence="7" id="KW-0067">ATP-binding</keyword>
<reference evidence="7" key="1">
    <citation type="submission" date="2020-05" db="EMBL/GenBank/DDBJ databases">
        <title>Mycena genomes resolve the evolution of fungal bioluminescence.</title>
        <authorList>
            <person name="Tsai I.J."/>
        </authorList>
    </citation>
    <scope>NUCLEOTIDE SEQUENCE</scope>
    <source>
        <strain evidence="7">160909Yilan</strain>
    </source>
</reference>
<dbReference type="GO" id="GO:0032574">
    <property type="term" value="F:5'-3' RNA helicase activity"/>
    <property type="evidence" value="ECO:0007669"/>
    <property type="project" value="InterPro"/>
</dbReference>
<evidence type="ECO:0000256" key="1">
    <source>
        <dbReference type="ARBA" id="ARBA00004496"/>
    </source>
</evidence>
<proteinExistence type="predicted"/>
<comment type="caution">
    <text evidence="7">The sequence shown here is derived from an EMBL/GenBank/DDBJ whole genome shotgun (WGS) entry which is preliminary data.</text>
</comment>
<dbReference type="GO" id="GO:0005737">
    <property type="term" value="C:cytoplasm"/>
    <property type="evidence" value="ECO:0007669"/>
    <property type="project" value="UniProtKB-SubCell"/>
</dbReference>
<feature type="compositionally biased region" description="Polar residues" evidence="5">
    <location>
        <begin position="73"/>
        <end position="97"/>
    </location>
</feature>
<dbReference type="CDD" id="cd18808">
    <property type="entry name" value="SF1_C_Upf1"/>
    <property type="match status" value="1"/>
</dbReference>
<evidence type="ECO:0000256" key="5">
    <source>
        <dbReference type="SAM" id="MobiDB-lite"/>
    </source>
</evidence>
<dbReference type="OrthoDB" id="6513042at2759"/>
<keyword evidence="3" id="KW-0943">RNA-mediated gene silencing</keyword>
<dbReference type="InterPro" id="IPR047187">
    <property type="entry name" value="SF1_C_Upf1"/>
</dbReference>
<dbReference type="InterPro" id="IPR026122">
    <property type="entry name" value="MOV-10/SDE3_DEXXQ/H-box"/>
</dbReference>
<dbReference type="GO" id="GO:0008270">
    <property type="term" value="F:zinc ion binding"/>
    <property type="evidence" value="ECO:0007669"/>
    <property type="project" value="UniProtKB-KW"/>
</dbReference>
<dbReference type="AlphaFoldDB" id="A0A8H6ZIH0"/>
<keyword evidence="7" id="KW-0347">Helicase</keyword>
<dbReference type="PANTHER" id="PTHR45418">
    <property type="entry name" value="CANCER/TESTIS ANTIGEN 55"/>
    <property type="match status" value="1"/>
</dbReference>
<evidence type="ECO:0000313" key="7">
    <source>
        <dbReference type="EMBL" id="KAF7378134.1"/>
    </source>
</evidence>
<dbReference type="InterPro" id="IPR000571">
    <property type="entry name" value="Znf_CCCH"/>
</dbReference>
<organism evidence="7 8">
    <name type="scientific">Mycena sanguinolenta</name>
    <dbReference type="NCBI Taxonomy" id="230812"/>
    <lineage>
        <taxon>Eukaryota</taxon>
        <taxon>Fungi</taxon>
        <taxon>Dikarya</taxon>
        <taxon>Basidiomycota</taxon>
        <taxon>Agaricomycotina</taxon>
        <taxon>Agaricomycetes</taxon>
        <taxon>Agaricomycetidae</taxon>
        <taxon>Agaricales</taxon>
        <taxon>Marasmiineae</taxon>
        <taxon>Mycenaceae</taxon>
        <taxon>Mycena</taxon>
    </lineage>
</organism>
<dbReference type="Pfam" id="PF13086">
    <property type="entry name" value="AAA_11"/>
    <property type="match status" value="2"/>
</dbReference>
<keyword evidence="7" id="KW-0378">Hydrolase</keyword>
<dbReference type="PROSITE" id="PS50103">
    <property type="entry name" value="ZF_C3H1"/>
    <property type="match status" value="1"/>
</dbReference>
<dbReference type="Gene3D" id="3.40.50.300">
    <property type="entry name" value="P-loop containing nucleotide triphosphate hydrolases"/>
    <property type="match status" value="2"/>
</dbReference>
<keyword evidence="7" id="KW-0547">Nucleotide-binding</keyword>
<dbReference type="EMBL" id="JACAZH010000001">
    <property type="protein sequence ID" value="KAF7378134.1"/>
    <property type="molecule type" value="Genomic_DNA"/>
</dbReference>
<keyword evidence="4" id="KW-0862">Zinc</keyword>
<dbReference type="SUPFAM" id="SSF52540">
    <property type="entry name" value="P-loop containing nucleoside triphosphate hydrolases"/>
    <property type="match status" value="1"/>
</dbReference>
<protein>
    <submittedName>
        <fullName evidence="7">RNA helicase</fullName>
    </submittedName>
</protein>
<evidence type="ECO:0000259" key="6">
    <source>
        <dbReference type="PROSITE" id="PS50103"/>
    </source>
</evidence>